<dbReference type="PROSITE" id="PS50245">
    <property type="entry name" value="CAP_GLY_2"/>
    <property type="match status" value="1"/>
</dbReference>
<feature type="region of interest" description="Disordered" evidence="2">
    <location>
        <begin position="1044"/>
        <end position="1078"/>
    </location>
</feature>
<feature type="coiled-coil region" evidence="1">
    <location>
        <begin position="461"/>
        <end position="553"/>
    </location>
</feature>
<feature type="region of interest" description="Disordered" evidence="2">
    <location>
        <begin position="23"/>
        <end position="191"/>
    </location>
</feature>
<feature type="compositionally biased region" description="Low complexity" evidence="2">
    <location>
        <begin position="1047"/>
        <end position="1072"/>
    </location>
</feature>
<dbReference type="InterPro" id="IPR000938">
    <property type="entry name" value="CAP-Gly_domain"/>
</dbReference>
<feature type="compositionally biased region" description="Basic and acidic residues" evidence="2">
    <location>
        <begin position="876"/>
        <end position="886"/>
    </location>
</feature>
<reference evidence="5" key="2">
    <citation type="submission" date="2015-01" db="EMBL/GenBank/DDBJ databases">
        <title>Evolutionary Origins and Diversification of the Mycorrhizal Mutualists.</title>
        <authorList>
            <consortium name="DOE Joint Genome Institute"/>
            <consortium name="Mycorrhizal Genomics Consortium"/>
            <person name="Kohler A."/>
            <person name="Kuo A."/>
            <person name="Nagy L.G."/>
            <person name="Floudas D."/>
            <person name="Copeland A."/>
            <person name="Barry K.W."/>
            <person name="Cichocki N."/>
            <person name="Veneault-Fourrey C."/>
            <person name="LaButti K."/>
            <person name="Lindquist E.A."/>
            <person name="Lipzen A."/>
            <person name="Lundell T."/>
            <person name="Morin E."/>
            <person name="Murat C."/>
            <person name="Riley R."/>
            <person name="Ohm R."/>
            <person name="Sun H."/>
            <person name="Tunlid A."/>
            <person name="Henrissat B."/>
            <person name="Grigoriev I.V."/>
            <person name="Hibbett D.S."/>
            <person name="Martin F."/>
        </authorList>
    </citation>
    <scope>NUCLEOTIDE SEQUENCE [LARGE SCALE GENOMIC DNA]</scope>
    <source>
        <strain evidence="5">MAFF 305830</strain>
    </source>
</reference>
<reference evidence="4 5" key="1">
    <citation type="submission" date="2014-04" db="EMBL/GenBank/DDBJ databases">
        <authorList>
            <consortium name="DOE Joint Genome Institute"/>
            <person name="Kuo A."/>
            <person name="Zuccaro A."/>
            <person name="Kohler A."/>
            <person name="Nagy L.G."/>
            <person name="Floudas D."/>
            <person name="Copeland A."/>
            <person name="Barry K.W."/>
            <person name="Cichocki N."/>
            <person name="Veneault-Fourrey C."/>
            <person name="LaButti K."/>
            <person name="Lindquist E.A."/>
            <person name="Lipzen A."/>
            <person name="Lundell T."/>
            <person name="Morin E."/>
            <person name="Murat C."/>
            <person name="Sun H."/>
            <person name="Tunlid A."/>
            <person name="Henrissat B."/>
            <person name="Grigoriev I.V."/>
            <person name="Hibbett D.S."/>
            <person name="Martin F."/>
            <person name="Nordberg H.P."/>
            <person name="Cantor M.N."/>
            <person name="Hua S.X."/>
        </authorList>
    </citation>
    <scope>NUCLEOTIDE SEQUENCE [LARGE SCALE GENOMIC DNA]</scope>
    <source>
        <strain evidence="4 5">MAFF 305830</strain>
    </source>
</reference>
<feature type="compositionally biased region" description="Polar residues" evidence="2">
    <location>
        <begin position="33"/>
        <end position="56"/>
    </location>
</feature>
<feature type="region of interest" description="Disordered" evidence="2">
    <location>
        <begin position="320"/>
        <end position="454"/>
    </location>
</feature>
<feature type="domain" description="CAP-Gly" evidence="3">
    <location>
        <begin position="207"/>
        <end position="252"/>
    </location>
</feature>
<feature type="compositionally biased region" description="Low complexity" evidence="2">
    <location>
        <begin position="99"/>
        <end position="128"/>
    </location>
</feature>
<name>A0A0C3ASM5_SERVB</name>
<feature type="compositionally biased region" description="Polar residues" evidence="2">
    <location>
        <begin position="403"/>
        <end position="415"/>
    </location>
</feature>
<feature type="region of interest" description="Disordered" evidence="2">
    <location>
        <begin position="963"/>
        <end position="989"/>
    </location>
</feature>
<feature type="compositionally biased region" description="Low complexity" evidence="2">
    <location>
        <begin position="261"/>
        <end position="279"/>
    </location>
</feature>
<dbReference type="HOGENOM" id="CLU_008637_0_0_1"/>
<evidence type="ECO:0000313" key="5">
    <source>
        <dbReference type="Proteomes" id="UP000054097"/>
    </source>
</evidence>
<dbReference type="OrthoDB" id="2130750at2759"/>
<feature type="region of interest" description="Disordered" evidence="2">
    <location>
        <begin position="875"/>
        <end position="899"/>
    </location>
</feature>
<protein>
    <recommendedName>
        <fullName evidence="3">CAP-Gly domain-containing protein</fullName>
    </recommendedName>
</protein>
<dbReference type="PANTHER" id="PTHR23159:SF60">
    <property type="entry name" value="SPINDLE ASSEMBLY ABNORMAL PROTEIN 4"/>
    <property type="match status" value="1"/>
</dbReference>
<feature type="region of interest" description="Disordered" evidence="2">
    <location>
        <begin position="261"/>
        <end position="300"/>
    </location>
</feature>
<dbReference type="EMBL" id="KN824344">
    <property type="protein sequence ID" value="KIM23034.1"/>
    <property type="molecule type" value="Genomic_DNA"/>
</dbReference>
<dbReference type="Pfam" id="PF01302">
    <property type="entry name" value="CAP_GLY"/>
    <property type="match status" value="1"/>
</dbReference>
<dbReference type="AlphaFoldDB" id="A0A0C3ASM5"/>
<feature type="compositionally biased region" description="Basic and acidic residues" evidence="2">
    <location>
        <begin position="164"/>
        <end position="191"/>
    </location>
</feature>
<sequence>MSQLPTPGLPKPRVSGIGSIAKSALPAPGIRARSTTANGGASPIATGNVSAIPSTPSEKDFANGTKRTAGRVSNAGSVPASPVTGLSKPGFGAVRPQPSSYSKASFSSNAPRASIGRPPSSASASSSRQGDRAVPVTPPRRQSTAYGSGSAVRISSTPRSSVHSRSESRQSDAFTRDSSRASERPLEVGDPVKIESLGLEGTLRFLGEIAGKPGHWAGVELSGQYAGKGKNDGSVAGVAYFSCPPKCGVFVASTKIAAMPMAPPSARRPSSVASSLASPTDTRQRKVSSAEASMMAQSKITAGSRASKYIGITAKQLSNRDLNSLSQAPQGSPRKSLAPMSPPRPLTINTTQTTPKAPRASLGLKPRTSISSATTPRPGRLQLAAAKSDMPPPPVPDRKSEPVTPTLSHASNDSSYMEEGLQDMPALTFSNGVSPSPSPSQSGRSSVYATPSPEPSHLIEIQRLQEVVQTLEGQIKELKEAVPAAAPAPVLPENDEAKIRLEEQNAAALKRASELEASLHASERSSIEKQGKIEALERTVAEIKEDIVKARAEGDIRVKEVKTQLEESETLITSLKGLIDDKASAASENDANLSAKQAEIDVLRAQVARVTSDLEQERKELGSHVDELRRAGQETIALYEERISAFEAERYDAEALVQSLEEKLRQASHQPSPEELSKKASTAAEIDNETLREQVAHLQQRISHLEDQLEDAQVIIEREEEAAKTRIARYKEKDVQRQQELEELRLLAANSAKSESAARTRIEELEEAFRENTSTLEDARAEIESLRTDLTNLENSTELSAEERAAARASQTAATEAKHLKALLDASKLETRATADQLAAAKSQTEEVTLLVSDLRDLVSSLEKEKADLLKTLSSKSKDDGKRNRDSGSSVSSRTKDDNLRDQIAGLKIMMQELQKENSSLANKCRSLESENKLLLGETEDLKEAIKTLELAVDESIQREERLLEEEENGAGNKEEPSQKSLRESRTELDAVRKKLADVERKNAKTISELNKEVADLESLVEAKIYREDDLEREVERLKDKVQRLQAKNASKSASAADAKSSSRSNHTRSSTVTQQTVAKEEPSALVCEICEQSGHDIFSCPLLKDDESAATTNGSSAEAYCVDCDTKGHSTAECPYAQDVF</sequence>
<dbReference type="Proteomes" id="UP000054097">
    <property type="component" value="Unassembled WGS sequence"/>
</dbReference>
<dbReference type="STRING" id="933852.A0A0C3ASM5"/>
<feature type="coiled-coil region" evidence="1">
    <location>
        <begin position="600"/>
        <end position="722"/>
    </location>
</feature>
<feature type="compositionally biased region" description="Low complexity" evidence="2">
    <location>
        <begin position="153"/>
        <end position="163"/>
    </location>
</feature>
<evidence type="ECO:0000256" key="1">
    <source>
        <dbReference type="SAM" id="Coils"/>
    </source>
</evidence>
<dbReference type="PANTHER" id="PTHR23159">
    <property type="entry name" value="CENTROSOMAL PROTEIN 2"/>
    <property type="match status" value="1"/>
</dbReference>
<evidence type="ECO:0000313" key="4">
    <source>
        <dbReference type="EMBL" id="KIM23034.1"/>
    </source>
</evidence>
<evidence type="ECO:0000259" key="3">
    <source>
        <dbReference type="PROSITE" id="PS50245"/>
    </source>
</evidence>
<feature type="compositionally biased region" description="Polar residues" evidence="2">
    <location>
        <begin position="320"/>
        <end position="330"/>
    </location>
</feature>
<evidence type="ECO:0000256" key="2">
    <source>
        <dbReference type="SAM" id="MobiDB-lite"/>
    </source>
</evidence>
<dbReference type="SUPFAM" id="SSF74924">
    <property type="entry name" value="Cap-Gly domain"/>
    <property type="match status" value="1"/>
</dbReference>
<keyword evidence="1" id="KW-0175">Coiled coil</keyword>
<feature type="region of interest" description="Disordered" evidence="2">
    <location>
        <begin position="794"/>
        <end position="813"/>
    </location>
</feature>
<keyword evidence="5" id="KW-1185">Reference proteome</keyword>
<organism evidence="4 5">
    <name type="scientific">Serendipita vermifera MAFF 305830</name>
    <dbReference type="NCBI Taxonomy" id="933852"/>
    <lineage>
        <taxon>Eukaryota</taxon>
        <taxon>Fungi</taxon>
        <taxon>Dikarya</taxon>
        <taxon>Basidiomycota</taxon>
        <taxon>Agaricomycotina</taxon>
        <taxon>Agaricomycetes</taxon>
        <taxon>Sebacinales</taxon>
        <taxon>Serendipitaceae</taxon>
        <taxon>Serendipita</taxon>
    </lineage>
</organism>
<accession>A0A0C3ASM5</accession>
<dbReference type="InterPro" id="IPR036859">
    <property type="entry name" value="CAP-Gly_dom_sf"/>
</dbReference>
<gene>
    <name evidence="4" type="ORF">M408DRAFT_332600</name>
</gene>
<dbReference type="SMART" id="SM01052">
    <property type="entry name" value="CAP_GLY"/>
    <property type="match status" value="1"/>
</dbReference>
<proteinExistence type="predicted"/>
<dbReference type="PROSITE" id="PS00845">
    <property type="entry name" value="CAP_GLY_1"/>
    <property type="match status" value="1"/>
</dbReference>
<dbReference type="Gene3D" id="2.30.30.190">
    <property type="entry name" value="CAP Gly-rich-like domain"/>
    <property type="match status" value="1"/>
</dbReference>
<dbReference type="Gene3D" id="4.10.60.10">
    <property type="entry name" value="Zinc finger, CCHC-type"/>
    <property type="match status" value="1"/>
</dbReference>
<feature type="compositionally biased region" description="Basic and acidic residues" evidence="2">
    <location>
        <begin position="973"/>
        <end position="989"/>
    </location>
</feature>